<dbReference type="Proteomes" id="UP000290572">
    <property type="component" value="Unassembled WGS sequence"/>
</dbReference>
<reference evidence="2 3" key="1">
    <citation type="submission" date="2018-03" db="EMBL/GenBank/DDBJ databases">
        <title>Draft genome sequence of Rohu Carp (Labeo rohita).</title>
        <authorList>
            <person name="Das P."/>
            <person name="Kushwaha B."/>
            <person name="Joshi C.G."/>
            <person name="Kumar D."/>
            <person name="Nagpure N.S."/>
            <person name="Sahoo L."/>
            <person name="Das S.P."/>
            <person name="Bit A."/>
            <person name="Patnaik S."/>
            <person name="Meher P.K."/>
            <person name="Jayasankar P."/>
            <person name="Koringa P.G."/>
            <person name="Patel N.V."/>
            <person name="Hinsu A.T."/>
            <person name="Kumar R."/>
            <person name="Pandey M."/>
            <person name="Agarwal S."/>
            <person name="Srivastava S."/>
            <person name="Singh M."/>
            <person name="Iquebal M.A."/>
            <person name="Jaiswal S."/>
            <person name="Angadi U.B."/>
            <person name="Kumar N."/>
            <person name="Raza M."/>
            <person name="Shah T.M."/>
            <person name="Rai A."/>
            <person name="Jena J.K."/>
        </authorList>
    </citation>
    <scope>NUCLEOTIDE SEQUENCE [LARGE SCALE GENOMIC DNA]</scope>
    <source>
        <strain evidence="2">DASCIFA01</strain>
        <tissue evidence="2">Testis</tissue>
    </source>
</reference>
<dbReference type="EMBL" id="QBIY01008996">
    <property type="protein sequence ID" value="RXN36158.1"/>
    <property type="molecule type" value="Genomic_DNA"/>
</dbReference>
<keyword evidence="3" id="KW-1185">Reference proteome</keyword>
<evidence type="ECO:0000313" key="3">
    <source>
        <dbReference type="Proteomes" id="UP000290572"/>
    </source>
</evidence>
<dbReference type="AlphaFoldDB" id="A0A498NWM2"/>
<gene>
    <name evidence="2" type="ORF">ROHU_003187</name>
</gene>
<evidence type="ECO:0000256" key="1">
    <source>
        <dbReference type="SAM" id="MobiDB-lite"/>
    </source>
</evidence>
<organism evidence="2 3">
    <name type="scientific">Labeo rohita</name>
    <name type="common">Indian major carp</name>
    <name type="synonym">Cyprinus rohita</name>
    <dbReference type="NCBI Taxonomy" id="84645"/>
    <lineage>
        <taxon>Eukaryota</taxon>
        <taxon>Metazoa</taxon>
        <taxon>Chordata</taxon>
        <taxon>Craniata</taxon>
        <taxon>Vertebrata</taxon>
        <taxon>Euteleostomi</taxon>
        <taxon>Actinopterygii</taxon>
        <taxon>Neopterygii</taxon>
        <taxon>Teleostei</taxon>
        <taxon>Ostariophysi</taxon>
        <taxon>Cypriniformes</taxon>
        <taxon>Cyprinidae</taxon>
        <taxon>Labeoninae</taxon>
        <taxon>Labeonini</taxon>
        <taxon>Labeo</taxon>
    </lineage>
</organism>
<sequence>MPGGMWEAVECVPSSAKAKNHLFTLHQHQPSSQEGGIYGGSGVPAVLGIESTREEPCNLPRVTQAGPGPKNLFAAVGTKISHGASYRKQRSLSRSGSERKRAGGRLENAGIDPATSRMLSERSTI</sequence>
<accession>A0A498NWM2</accession>
<comment type="caution">
    <text evidence="2">The sequence shown here is derived from an EMBL/GenBank/DDBJ whole genome shotgun (WGS) entry which is preliminary data.</text>
</comment>
<evidence type="ECO:0000313" key="2">
    <source>
        <dbReference type="EMBL" id="RXN36158.1"/>
    </source>
</evidence>
<feature type="region of interest" description="Disordered" evidence="1">
    <location>
        <begin position="82"/>
        <end position="125"/>
    </location>
</feature>
<proteinExistence type="predicted"/>
<name>A0A498NWM2_LABRO</name>
<protein>
    <submittedName>
        <fullName evidence="2">Uncharacterized protein</fullName>
    </submittedName>
</protein>